<organism evidence="1">
    <name type="scientific">marine sediment metagenome</name>
    <dbReference type="NCBI Taxonomy" id="412755"/>
    <lineage>
        <taxon>unclassified sequences</taxon>
        <taxon>metagenomes</taxon>
        <taxon>ecological metagenomes</taxon>
    </lineage>
</organism>
<evidence type="ECO:0000313" key="1">
    <source>
        <dbReference type="EMBL" id="GAG41842.1"/>
    </source>
</evidence>
<sequence length="70" mass="8050">MKVFGYMIVGRDGSRDSDGDTQLDTVIQDMKFGLFRDEEHVKKVAYREIPPAWGNRLDAAEVCVFQPFRP</sequence>
<comment type="caution">
    <text evidence="1">The sequence shown here is derived from an EMBL/GenBank/DDBJ whole genome shotgun (WGS) entry which is preliminary data.</text>
</comment>
<gene>
    <name evidence="1" type="ORF">S01H1_62699</name>
</gene>
<dbReference type="EMBL" id="BARS01041207">
    <property type="protein sequence ID" value="GAG41842.1"/>
    <property type="molecule type" value="Genomic_DNA"/>
</dbReference>
<proteinExistence type="predicted"/>
<protein>
    <submittedName>
        <fullName evidence="1">Uncharacterized protein</fullName>
    </submittedName>
</protein>
<name>X0Y3A8_9ZZZZ</name>
<accession>X0Y3A8</accession>
<dbReference type="AlphaFoldDB" id="X0Y3A8"/>
<reference evidence="1" key="1">
    <citation type="journal article" date="2014" name="Front. Microbiol.">
        <title>High frequency of phylogenetically diverse reductive dehalogenase-homologous genes in deep subseafloor sedimentary metagenomes.</title>
        <authorList>
            <person name="Kawai M."/>
            <person name="Futagami T."/>
            <person name="Toyoda A."/>
            <person name="Takaki Y."/>
            <person name="Nishi S."/>
            <person name="Hori S."/>
            <person name="Arai W."/>
            <person name="Tsubouchi T."/>
            <person name="Morono Y."/>
            <person name="Uchiyama I."/>
            <person name="Ito T."/>
            <person name="Fujiyama A."/>
            <person name="Inagaki F."/>
            <person name="Takami H."/>
        </authorList>
    </citation>
    <scope>NUCLEOTIDE SEQUENCE</scope>
    <source>
        <strain evidence="1">Expedition CK06-06</strain>
    </source>
</reference>